<dbReference type="OrthoDB" id="272703at2759"/>
<keyword evidence="7" id="KW-1185">Reference proteome</keyword>
<feature type="compositionally biased region" description="Low complexity" evidence="3">
    <location>
        <begin position="197"/>
        <end position="215"/>
    </location>
</feature>
<dbReference type="Pfam" id="PF14304">
    <property type="entry name" value="CSTF_C"/>
    <property type="match status" value="1"/>
</dbReference>
<name>A0A0D7ANM7_9AGAR</name>
<dbReference type="PANTHER" id="PTHR45735">
    <property type="entry name" value="CLEAVAGE STIMULATION FACTOR SUBUNIT 2"/>
    <property type="match status" value="1"/>
</dbReference>
<dbReference type="Proteomes" id="UP000054144">
    <property type="component" value="Unassembled WGS sequence"/>
</dbReference>
<dbReference type="InterPro" id="IPR025742">
    <property type="entry name" value="CSTF2_hinge"/>
</dbReference>
<keyword evidence="2" id="KW-0539">Nucleus</keyword>
<dbReference type="GO" id="GO:0003729">
    <property type="term" value="F:mRNA binding"/>
    <property type="evidence" value="ECO:0007669"/>
    <property type="project" value="TreeGrafter"/>
</dbReference>
<dbReference type="InterPro" id="IPR038192">
    <property type="entry name" value="CSTF_C_sf"/>
</dbReference>
<protein>
    <recommendedName>
        <fullName evidence="8">Cleavage stimulation factor subunit 2 hinge domain-containing protein</fullName>
    </recommendedName>
</protein>
<feature type="domain" description="Transcription termination and cleavage factor C-terminal" evidence="4">
    <location>
        <begin position="264"/>
        <end position="285"/>
    </location>
</feature>
<comment type="subcellular location">
    <subcellularLocation>
        <location evidence="1">Nucleus</location>
    </subcellularLocation>
</comment>
<feature type="compositionally biased region" description="Polar residues" evidence="3">
    <location>
        <begin position="222"/>
        <end position="233"/>
    </location>
</feature>
<dbReference type="EMBL" id="KN881617">
    <property type="protein sequence ID" value="KIY53465.1"/>
    <property type="molecule type" value="Genomic_DNA"/>
</dbReference>
<evidence type="ECO:0000313" key="6">
    <source>
        <dbReference type="EMBL" id="KIY53465.1"/>
    </source>
</evidence>
<dbReference type="Gene3D" id="1.10.20.70">
    <property type="entry name" value="Transcription termination and cleavage factor, C-terminal domain"/>
    <property type="match status" value="1"/>
</dbReference>
<sequence length="369" mass="39325">MYLLLDELVNWNALWVVIGPSWVPLTSKQDADASASYVPGMEINGDFRVTSDLNRCGRLCLRNDMSDESTVEQLLEFLLQLKKTTPDAARQILTAQPQIACALITLMVSMRAIDIDVFKATLANYGSKISQPPPSHTPTPVPGPSGNVSGFTPPTSVQVPPSGYVQPNHGLGYQGQGGAGRPPTGYGQPGPYNNHLTTPAYASTTSYAQASSPAYNSHPPGNDQTRGNGASAAPSANLTAIASAIAAMPEDQKVIIHTMVIRLLSMTPDQIAALPPTERASVMQLVRLDPIHSDFPNGRAANLVRITYELSYSRGSFSFLQSVSRASTVLSGSSSFPRSFTGNVELDKNRAIDLLLGEIGRALISSPGF</sequence>
<gene>
    <name evidence="6" type="ORF">FISHEDRAFT_55199</name>
</gene>
<evidence type="ECO:0000313" key="7">
    <source>
        <dbReference type="Proteomes" id="UP000054144"/>
    </source>
</evidence>
<organism evidence="6 7">
    <name type="scientific">Fistulina hepatica ATCC 64428</name>
    <dbReference type="NCBI Taxonomy" id="1128425"/>
    <lineage>
        <taxon>Eukaryota</taxon>
        <taxon>Fungi</taxon>
        <taxon>Dikarya</taxon>
        <taxon>Basidiomycota</taxon>
        <taxon>Agaricomycotina</taxon>
        <taxon>Agaricomycetes</taxon>
        <taxon>Agaricomycetidae</taxon>
        <taxon>Agaricales</taxon>
        <taxon>Fistulinaceae</taxon>
        <taxon>Fistulina</taxon>
    </lineage>
</organism>
<accession>A0A0D7ANM7</accession>
<evidence type="ECO:0000259" key="5">
    <source>
        <dbReference type="Pfam" id="PF14327"/>
    </source>
</evidence>
<feature type="compositionally biased region" description="Pro residues" evidence="3">
    <location>
        <begin position="131"/>
        <end position="143"/>
    </location>
</feature>
<dbReference type="InterPro" id="IPR026896">
    <property type="entry name" value="CSTF_C"/>
</dbReference>
<dbReference type="GO" id="GO:0031124">
    <property type="term" value="P:mRNA 3'-end processing"/>
    <property type="evidence" value="ECO:0007669"/>
    <property type="project" value="InterPro"/>
</dbReference>
<evidence type="ECO:0000256" key="3">
    <source>
        <dbReference type="SAM" id="MobiDB-lite"/>
    </source>
</evidence>
<feature type="compositionally biased region" description="Polar residues" evidence="3">
    <location>
        <begin position="147"/>
        <end position="159"/>
    </location>
</feature>
<evidence type="ECO:0000256" key="1">
    <source>
        <dbReference type="ARBA" id="ARBA00004123"/>
    </source>
</evidence>
<evidence type="ECO:0000259" key="4">
    <source>
        <dbReference type="Pfam" id="PF14304"/>
    </source>
</evidence>
<feature type="domain" description="Cleavage stimulation factor subunit 2 hinge" evidence="5">
    <location>
        <begin position="72"/>
        <end position="119"/>
    </location>
</feature>
<proteinExistence type="predicted"/>
<dbReference type="GO" id="GO:0005847">
    <property type="term" value="C:mRNA cleavage and polyadenylation specificity factor complex"/>
    <property type="evidence" value="ECO:0007669"/>
    <property type="project" value="TreeGrafter"/>
</dbReference>
<dbReference type="Pfam" id="PF14327">
    <property type="entry name" value="CSTF2_hinge"/>
    <property type="match status" value="1"/>
</dbReference>
<reference evidence="6 7" key="1">
    <citation type="journal article" date="2015" name="Fungal Genet. Biol.">
        <title>Evolution of novel wood decay mechanisms in Agaricales revealed by the genome sequences of Fistulina hepatica and Cylindrobasidium torrendii.</title>
        <authorList>
            <person name="Floudas D."/>
            <person name="Held B.W."/>
            <person name="Riley R."/>
            <person name="Nagy L.G."/>
            <person name="Koehler G."/>
            <person name="Ransdell A.S."/>
            <person name="Younus H."/>
            <person name="Chow J."/>
            <person name="Chiniquy J."/>
            <person name="Lipzen A."/>
            <person name="Tritt A."/>
            <person name="Sun H."/>
            <person name="Haridas S."/>
            <person name="LaButti K."/>
            <person name="Ohm R.A."/>
            <person name="Kues U."/>
            <person name="Blanchette R.A."/>
            <person name="Grigoriev I.V."/>
            <person name="Minto R.E."/>
            <person name="Hibbett D.S."/>
        </authorList>
    </citation>
    <scope>NUCLEOTIDE SEQUENCE [LARGE SCALE GENOMIC DNA]</scope>
    <source>
        <strain evidence="6 7">ATCC 64428</strain>
    </source>
</reference>
<dbReference type="AlphaFoldDB" id="A0A0D7ANM7"/>
<feature type="region of interest" description="Disordered" evidence="3">
    <location>
        <begin position="128"/>
        <end position="233"/>
    </location>
</feature>
<evidence type="ECO:0000256" key="2">
    <source>
        <dbReference type="ARBA" id="ARBA00023242"/>
    </source>
</evidence>
<dbReference type="PANTHER" id="PTHR45735:SF2">
    <property type="entry name" value="CLEAVAGE STIMULATION FACTOR SUBUNIT 2"/>
    <property type="match status" value="1"/>
</dbReference>
<evidence type="ECO:0008006" key="8">
    <source>
        <dbReference type="Google" id="ProtNLM"/>
    </source>
</evidence>